<accession>A0ABZ2BZL1</accession>
<protein>
    <submittedName>
        <fullName evidence="1">Uncharacterized protein</fullName>
    </submittedName>
</protein>
<reference evidence="2" key="1">
    <citation type="submission" date="2024-01" db="EMBL/GenBank/DDBJ databases">
        <title>Roseobacter fucihabitans sp. nov., isolated from the brown alga Fucus spiralis.</title>
        <authorList>
            <person name="Hahnke S."/>
            <person name="Berger M."/>
            <person name="Schlingloff A."/>
            <person name="Athale I."/>
            <person name="Neumann-Schaal M."/>
            <person name="Adenaya A."/>
            <person name="Poehlein A."/>
            <person name="Daniel R."/>
            <person name="Pertersen J."/>
            <person name="Brinkhoff T."/>
        </authorList>
    </citation>
    <scope>NUCLEOTIDE SEQUENCE [LARGE SCALE GENOMIC DNA]</scope>
    <source>
        <strain evidence="2">B14</strain>
    </source>
</reference>
<gene>
    <name evidence="1" type="ORF">ROLI_045100</name>
</gene>
<dbReference type="Proteomes" id="UP001318682">
    <property type="component" value="Chromosome"/>
</dbReference>
<keyword evidence="2" id="KW-1185">Reference proteome</keyword>
<proteinExistence type="predicted"/>
<sequence>MRLDLVQFARFTERRDHRSVLGSGIVTGAGHVFPLQVDRVGHSAAAISLTLCASRRIVTLLSTCQDGGQRS</sequence>
<name>A0ABZ2BZL1_9RHOB</name>
<evidence type="ECO:0000313" key="2">
    <source>
        <dbReference type="Proteomes" id="UP001318682"/>
    </source>
</evidence>
<evidence type="ECO:0000313" key="1">
    <source>
        <dbReference type="EMBL" id="WVX51408.1"/>
    </source>
</evidence>
<dbReference type="EMBL" id="CP143423">
    <property type="protein sequence ID" value="WVX51408.1"/>
    <property type="molecule type" value="Genomic_DNA"/>
</dbReference>
<organism evidence="1 2">
    <name type="scientific">Roseobacter fucihabitans</name>
    <dbReference type="NCBI Taxonomy" id="1537242"/>
    <lineage>
        <taxon>Bacteria</taxon>
        <taxon>Pseudomonadati</taxon>
        <taxon>Pseudomonadota</taxon>
        <taxon>Alphaproteobacteria</taxon>
        <taxon>Rhodobacterales</taxon>
        <taxon>Roseobacteraceae</taxon>
        <taxon>Roseobacter</taxon>
    </lineage>
</organism>